<dbReference type="InterPro" id="IPR025528">
    <property type="entry name" value="BrnA_antitoxin"/>
</dbReference>
<evidence type="ECO:0000313" key="2">
    <source>
        <dbReference type="Proteomes" id="UP000270261"/>
    </source>
</evidence>
<sequence length="83" mass="9288">MNPDPAAFAPSVSAFESVPAVQGRFYRPIKKPITIRIDADVLHWLKRDGEGYQSRLNAILRDAMVHDLREHPSLQTANKTCTG</sequence>
<name>A0A426FRE2_9BURK</name>
<organism evidence="1 2">
    <name type="scientific">Lautropia dentalis</name>
    <dbReference type="NCBI Taxonomy" id="2490857"/>
    <lineage>
        <taxon>Bacteria</taxon>
        <taxon>Pseudomonadati</taxon>
        <taxon>Pseudomonadota</taxon>
        <taxon>Betaproteobacteria</taxon>
        <taxon>Burkholderiales</taxon>
        <taxon>Burkholderiaceae</taxon>
        <taxon>Lautropia</taxon>
    </lineage>
</organism>
<protein>
    <recommendedName>
        <fullName evidence="3">BrnA antitoxin family protein</fullName>
    </recommendedName>
</protein>
<evidence type="ECO:0000313" key="1">
    <source>
        <dbReference type="EMBL" id="RRN45245.1"/>
    </source>
</evidence>
<dbReference type="OrthoDB" id="9796641at2"/>
<keyword evidence="2" id="KW-1185">Reference proteome</keyword>
<comment type="caution">
    <text evidence="1">The sequence shown here is derived from an EMBL/GenBank/DDBJ whole genome shotgun (WGS) entry which is preliminary data.</text>
</comment>
<evidence type="ECO:0008006" key="3">
    <source>
        <dbReference type="Google" id="ProtNLM"/>
    </source>
</evidence>
<dbReference type="Pfam" id="PF14384">
    <property type="entry name" value="BrnA_antitoxin"/>
    <property type="match status" value="1"/>
</dbReference>
<reference evidence="1 2" key="1">
    <citation type="submission" date="2018-11" db="EMBL/GenBank/DDBJ databases">
        <title>Genome sequencing of Lautropia sp. KCOM 2505 (= ChDC F240).</title>
        <authorList>
            <person name="Kook J.-K."/>
            <person name="Park S.-N."/>
            <person name="Lim Y.K."/>
        </authorList>
    </citation>
    <scope>NUCLEOTIDE SEQUENCE [LARGE SCALE GENOMIC DNA]</scope>
    <source>
        <strain evidence="1 2">KCOM 2505</strain>
    </source>
</reference>
<gene>
    <name evidence="1" type="ORF">EHV23_03130</name>
</gene>
<proteinExistence type="predicted"/>
<dbReference type="RefSeq" id="WP_125094675.1">
    <property type="nucleotide sequence ID" value="NZ_RRUE01000001.1"/>
</dbReference>
<dbReference type="Proteomes" id="UP000270261">
    <property type="component" value="Unassembled WGS sequence"/>
</dbReference>
<accession>A0A426FRE2</accession>
<dbReference type="EMBL" id="RRUE01000001">
    <property type="protein sequence ID" value="RRN45245.1"/>
    <property type="molecule type" value="Genomic_DNA"/>
</dbReference>
<dbReference type="AlphaFoldDB" id="A0A426FRE2"/>